<comment type="caution">
    <text evidence="2">The sequence shown here is derived from an EMBL/GenBank/DDBJ whole genome shotgun (WGS) entry which is preliminary data.</text>
</comment>
<protein>
    <submittedName>
        <fullName evidence="2">Uncharacterized protein</fullName>
    </submittedName>
</protein>
<evidence type="ECO:0000313" key="2">
    <source>
        <dbReference type="EMBL" id="TFY53659.1"/>
    </source>
</evidence>
<organism evidence="2 3">
    <name type="scientific">Dentipellis fragilis</name>
    <dbReference type="NCBI Taxonomy" id="205917"/>
    <lineage>
        <taxon>Eukaryota</taxon>
        <taxon>Fungi</taxon>
        <taxon>Dikarya</taxon>
        <taxon>Basidiomycota</taxon>
        <taxon>Agaricomycotina</taxon>
        <taxon>Agaricomycetes</taxon>
        <taxon>Russulales</taxon>
        <taxon>Hericiaceae</taxon>
        <taxon>Dentipellis</taxon>
    </lineage>
</organism>
<sequence>MSLFAMLPPAPFAILPPPAFDIPPPAPYVVPPSVPFAVDPEYSDEFSSGSGDEDRSVGDEDSISDVSEVKREVTGISDVDELMKIPQFPRTREQAISVMNIASMIREQRTARIRVTEHGVRQAAILAALWDEEREAAIAAARQADEGIDTLRSTIQRMGIQLGPEIPDPSVQQGVDKGKGREVTFRL</sequence>
<evidence type="ECO:0000313" key="3">
    <source>
        <dbReference type="Proteomes" id="UP000298327"/>
    </source>
</evidence>
<reference evidence="2 3" key="1">
    <citation type="submission" date="2019-02" db="EMBL/GenBank/DDBJ databases">
        <title>Genome sequencing of the rare red list fungi Dentipellis fragilis.</title>
        <authorList>
            <person name="Buettner E."/>
            <person name="Kellner H."/>
        </authorList>
    </citation>
    <scope>NUCLEOTIDE SEQUENCE [LARGE SCALE GENOMIC DNA]</scope>
    <source>
        <strain evidence="2 3">DSM 105465</strain>
    </source>
</reference>
<name>A0A4Y9XYK8_9AGAM</name>
<feature type="region of interest" description="Disordered" evidence="1">
    <location>
        <begin position="40"/>
        <end position="68"/>
    </location>
</feature>
<proteinExistence type="predicted"/>
<dbReference type="AlphaFoldDB" id="A0A4Y9XYK8"/>
<evidence type="ECO:0000256" key="1">
    <source>
        <dbReference type="SAM" id="MobiDB-lite"/>
    </source>
</evidence>
<keyword evidence="3" id="KW-1185">Reference proteome</keyword>
<gene>
    <name evidence="2" type="ORF">EVG20_g10015</name>
</gene>
<dbReference type="Proteomes" id="UP000298327">
    <property type="component" value="Unassembled WGS sequence"/>
</dbReference>
<dbReference type="EMBL" id="SEOQ01001121">
    <property type="protein sequence ID" value="TFY53659.1"/>
    <property type="molecule type" value="Genomic_DNA"/>
</dbReference>
<accession>A0A4Y9XYK8</accession>